<feature type="compositionally biased region" description="Basic and acidic residues" evidence="2">
    <location>
        <begin position="66"/>
        <end position="81"/>
    </location>
</feature>
<feature type="region of interest" description="Disordered" evidence="2">
    <location>
        <begin position="135"/>
        <end position="155"/>
    </location>
</feature>
<feature type="region of interest" description="Disordered" evidence="2">
    <location>
        <begin position="498"/>
        <end position="570"/>
    </location>
</feature>
<feature type="coiled-coil region" evidence="1">
    <location>
        <begin position="252"/>
        <end position="280"/>
    </location>
</feature>
<feature type="region of interest" description="Disordered" evidence="2">
    <location>
        <begin position="356"/>
        <end position="451"/>
    </location>
</feature>
<feature type="compositionally biased region" description="Low complexity" evidence="2">
    <location>
        <begin position="357"/>
        <end position="382"/>
    </location>
</feature>
<evidence type="ECO:0000256" key="2">
    <source>
        <dbReference type="SAM" id="MobiDB-lite"/>
    </source>
</evidence>
<evidence type="ECO:0000313" key="3">
    <source>
        <dbReference type="EMBL" id="CAD7247891.1"/>
    </source>
</evidence>
<reference evidence="3" key="1">
    <citation type="submission" date="2020-11" db="EMBL/GenBank/DDBJ databases">
        <authorList>
            <person name="Tran Van P."/>
        </authorList>
    </citation>
    <scope>NUCLEOTIDE SEQUENCE</scope>
</reference>
<dbReference type="EMBL" id="LR901141">
    <property type="protein sequence ID" value="CAD7247891.1"/>
    <property type="molecule type" value="Genomic_DNA"/>
</dbReference>
<evidence type="ECO:0000256" key="1">
    <source>
        <dbReference type="SAM" id="Coils"/>
    </source>
</evidence>
<evidence type="ECO:0000313" key="4">
    <source>
        <dbReference type="Proteomes" id="UP000677054"/>
    </source>
</evidence>
<protein>
    <submittedName>
        <fullName evidence="3">Uncharacterized protein</fullName>
    </submittedName>
</protein>
<feature type="region of interest" description="Disordered" evidence="2">
    <location>
        <begin position="56"/>
        <end position="121"/>
    </location>
</feature>
<dbReference type="OrthoDB" id="6359887at2759"/>
<dbReference type="AlphaFoldDB" id="A0A7R8XHJ9"/>
<sequence>MLVREKSGEFAQRLRSAVRGAKEREMGNLADEARRRFLQKHKALLNALESQYEESLRRIGTGHRNARNEPDYAKEVEEKGKQQRQAAMSRGRQALTELQNKAREERDNMEKQKSMTKNVRKMEDLRAAGLAAIQKKKMEAENKAKEEKRKAMKEREDEWLRKTRDLPQPIFLSNSAPCPGGQRTRSAMRGMKISSDMAKSMDTSAEVVQNQVFHHAKCHGSPCSSQQHGWKCPRVTIIKKRPHHQRQSGADYAKKEEAIMKEQMEAEEEAEQRREQARVTRGNKALRREQLKRRFQILLADMDSAHDSLLVEMKKHPELHLPPSMIREYEEARQVMLEEEFCQYLHLQMEDEGNLVPNSLGLSTTSTSSSDSNSSRNGPPSSQLYEHFHRDVRSESDESSSSKENAADPSEALSHHTLSQSSFPNQLCNDAKEGQVPSGEEGLMPLGVDSDPLSETLDSILKMFQEELARMKAQESLTSQYNRQFSRVQMKHSEYWEEVDTSVGDRSEEGDILTQGREKIKVPDKLQPQRGQQVPSDQQQPGSSSDPIGAPPQGPPEQYDKLLIPSAKAGFKKTGHRNACLAKCNFPRSQGAPSSQQ</sequence>
<feature type="compositionally biased region" description="Basic and acidic residues" evidence="2">
    <location>
        <begin position="386"/>
        <end position="396"/>
    </location>
</feature>
<feature type="compositionally biased region" description="Basic and acidic residues" evidence="2">
    <location>
        <begin position="136"/>
        <end position="155"/>
    </location>
</feature>
<feature type="compositionally biased region" description="Basic and acidic residues" evidence="2">
    <location>
        <begin position="100"/>
        <end position="113"/>
    </location>
</feature>
<dbReference type="EMBL" id="CAJPEV010001624">
    <property type="protein sequence ID" value="CAG0893574.1"/>
    <property type="molecule type" value="Genomic_DNA"/>
</dbReference>
<feature type="compositionally biased region" description="Low complexity" evidence="2">
    <location>
        <begin position="528"/>
        <end position="547"/>
    </location>
</feature>
<accession>A0A7R8XHJ9</accession>
<feature type="compositionally biased region" description="Polar residues" evidence="2">
    <location>
        <begin position="416"/>
        <end position="428"/>
    </location>
</feature>
<gene>
    <name evidence="3" type="ORF">DSTB1V02_LOCUS7716</name>
</gene>
<keyword evidence="4" id="KW-1185">Reference proteome</keyword>
<keyword evidence="1" id="KW-0175">Coiled coil</keyword>
<organism evidence="3">
    <name type="scientific">Darwinula stevensoni</name>
    <dbReference type="NCBI Taxonomy" id="69355"/>
    <lineage>
        <taxon>Eukaryota</taxon>
        <taxon>Metazoa</taxon>
        <taxon>Ecdysozoa</taxon>
        <taxon>Arthropoda</taxon>
        <taxon>Crustacea</taxon>
        <taxon>Oligostraca</taxon>
        <taxon>Ostracoda</taxon>
        <taxon>Podocopa</taxon>
        <taxon>Podocopida</taxon>
        <taxon>Darwinulocopina</taxon>
        <taxon>Darwinuloidea</taxon>
        <taxon>Darwinulidae</taxon>
        <taxon>Darwinula</taxon>
    </lineage>
</organism>
<proteinExistence type="predicted"/>
<name>A0A7R8XHJ9_9CRUS</name>
<dbReference type="Proteomes" id="UP000677054">
    <property type="component" value="Unassembled WGS sequence"/>
</dbReference>